<evidence type="ECO:0000313" key="1">
    <source>
        <dbReference type="EMBL" id="CAB3995283.1"/>
    </source>
</evidence>
<keyword evidence="1" id="KW-0548">Nucleotidyltransferase</keyword>
<comment type="caution">
    <text evidence="1">The sequence shown here is derived from an EMBL/GenBank/DDBJ whole genome shotgun (WGS) entry which is preliminary data.</text>
</comment>
<gene>
    <name evidence="1" type="ORF">PACLA_8A070143</name>
</gene>
<keyword evidence="2" id="KW-1185">Reference proteome</keyword>
<reference evidence="1" key="1">
    <citation type="submission" date="2020-04" db="EMBL/GenBank/DDBJ databases">
        <authorList>
            <person name="Alioto T."/>
            <person name="Alioto T."/>
            <person name="Gomez Garrido J."/>
        </authorList>
    </citation>
    <scope>NUCLEOTIDE SEQUENCE</scope>
    <source>
        <strain evidence="1">A484AB</strain>
    </source>
</reference>
<name>A0A6S7GTX0_PARCT</name>
<organism evidence="1 2">
    <name type="scientific">Paramuricea clavata</name>
    <name type="common">Red gorgonian</name>
    <name type="synonym">Violescent sea-whip</name>
    <dbReference type="NCBI Taxonomy" id="317549"/>
    <lineage>
        <taxon>Eukaryota</taxon>
        <taxon>Metazoa</taxon>
        <taxon>Cnidaria</taxon>
        <taxon>Anthozoa</taxon>
        <taxon>Octocorallia</taxon>
        <taxon>Malacalcyonacea</taxon>
        <taxon>Plexauridae</taxon>
        <taxon>Paramuricea</taxon>
    </lineage>
</organism>
<dbReference type="Proteomes" id="UP001152795">
    <property type="component" value="Unassembled WGS sequence"/>
</dbReference>
<proteinExistence type="predicted"/>
<keyword evidence="1" id="KW-0808">Transferase</keyword>
<dbReference type="AlphaFoldDB" id="A0A6S7GTX0"/>
<keyword evidence="1" id="KW-0695">RNA-directed DNA polymerase</keyword>
<sequence>MVYQTPSAHCIMTKRTMHIGSEITTLVDDDSHFVVVRPKAFVDSSGTTWASEIVRLRTMHPAVFEIPLASDDTSFSAEQRGSLCKIEYAVFQYLDMTEEEDVKKVSAHDDCPHRKYERNRVQHLLSKINNAGHIEHDADRLPVAIGILHDQVNHLKQCAQDLEVFLATASNPVATSDFIKIKDSCRSILATVKEIDLPRVI</sequence>
<protein>
    <submittedName>
        <fullName evidence="1">RNA-directed DNA polymerase from transposon X-element</fullName>
    </submittedName>
</protein>
<evidence type="ECO:0000313" key="2">
    <source>
        <dbReference type="Proteomes" id="UP001152795"/>
    </source>
</evidence>
<accession>A0A6S7GTX0</accession>
<dbReference type="GO" id="GO:0003964">
    <property type="term" value="F:RNA-directed DNA polymerase activity"/>
    <property type="evidence" value="ECO:0007669"/>
    <property type="project" value="UniProtKB-KW"/>
</dbReference>
<dbReference type="EMBL" id="CACRXK020002633">
    <property type="protein sequence ID" value="CAB3995283.1"/>
    <property type="molecule type" value="Genomic_DNA"/>
</dbReference>